<reference evidence="3 4" key="1">
    <citation type="journal article" date="2016" name="Genome Biol. Evol.">
        <title>Gene Family Evolution Reflects Adaptation to Soil Environmental Stressors in the Genome of the Collembolan Orchesella cincta.</title>
        <authorList>
            <person name="Faddeeva-Vakhrusheva A."/>
            <person name="Derks M.F."/>
            <person name="Anvar S.Y."/>
            <person name="Agamennone V."/>
            <person name="Suring W."/>
            <person name="Smit S."/>
            <person name="van Straalen N.M."/>
            <person name="Roelofs D."/>
        </authorList>
    </citation>
    <scope>NUCLEOTIDE SEQUENCE [LARGE SCALE GENOMIC DNA]</scope>
    <source>
        <tissue evidence="3">Mixed pool</tissue>
    </source>
</reference>
<proteinExistence type="predicted"/>
<evidence type="ECO:0000313" key="4">
    <source>
        <dbReference type="Proteomes" id="UP000094527"/>
    </source>
</evidence>
<name>A0A1D2N6Z0_ORCCI</name>
<gene>
    <name evidence="3" type="ORF">Ocin01_05644</name>
</gene>
<organism evidence="3 4">
    <name type="scientific">Orchesella cincta</name>
    <name type="common">Springtail</name>
    <name type="synonym">Podura cincta</name>
    <dbReference type="NCBI Taxonomy" id="48709"/>
    <lineage>
        <taxon>Eukaryota</taxon>
        <taxon>Metazoa</taxon>
        <taxon>Ecdysozoa</taxon>
        <taxon>Arthropoda</taxon>
        <taxon>Hexapoda</taxon>
        <taxon>Collembola</taxon>
        <taxon>Entomobryomorpha</taxon>
        <taxon>Entomobryoidea</taxon>
        <taxon>Orchesellidae</taxon>
        <taxon>Orchesellinae</taxon>
        <taxon>Orchesella</taxon>
    </lineage>
</organism>
<feature type="compositionally biased region" description="Polar residues" evidence="2">
    <location>
        <begin position="188"/>
        <end position="210"/>
    </location>
</feature>
<evidence type="ECO:0000256" key="2">
    <source>
        <dbReference type="SAM" id="MobiDB-lite"/>
    </source>
</evidence>
<dbReference type="AlphaFoldDB" id="A0A1D2N6Z0"/>
<feature type="coiled-coil region" evidence="1">
    <location>
        <begin position="973"/>
        <end position="1000"/>
    </location>
</feature>
<comment type="caution">
    <text evidence="3">The sequence shown here is derived from an EMBL/GenBank/DDBJ whole genome shotgun (WGS) entry which is preliminary data.</text>
</comment>
<feature type="region of interest" description="Disordered" evidence="2">
    <location>
        <begin position="328"/>
        <end position="460"/>
    </location>
</feature>
<keyword evidence="4" id="KW-1185">Reference proteome</keyword>
<feature type="compositionally biased region" description="Low complexity" evidence="2">
    <location>
        <begin position="77"/>
        <end position="89"/>
    </location>
</feature>
<feature type="compositionally biased region" description="Polar residues" evidence="2">
    <location>
        <begin position="858"/>
        <end position="895"/>
    </location>
</feature>
<feature type="compositionally biased region" description="Basic residues" evidence="2">
    <location>
        <begin position="843"/>
        <end position="854"/>
    </location>
</feature>
<sequence>MAVKVFQDSIQCITCRIQPGIESPLRLESNSPPSTLPLKITTLLTPVGKDGDMKGTPVKSYFRETISSAKKSSKTVTFSEATPPSTSSTTRKKPFFSFGKSSETPNDRETSQSPPSKNLKGFFRKKGPTQLPVVTKRPVTPKEKQICRVTLSPKQGSSKATSGVCPKPSFEQHKLTRNANGGAPGNEFSESNEQVPATESQTMGNAHSSRANVNEVTKKITSIVKSASFVKDKENRAGDINENIKPHHHHHHNRNLITSQSAESQVLNCKDESKSESGVLRNLNSIREENRLLRLKFFSEDSSPETPTQQLPGCVTEAIEKPTMNRQNFIGNKTGIPQPKSFGLKPPNNNSSGLPKLYSVPIGDKHDSSKKTGPMPAPLNSRLKFGSKADINQQQQPTNLNNGKWVPATDFFEPPTESSRPQTSPAATRNARRSSEPPRWAQGPLGNKLVKKQEPLSNDHIVERRGTIAFQPRRLPVSQPGGIPKFAKPVAVPSSEKSGTGLKAPTTTSTSSRIGIRKPEETKPFYTIGLYQNQRKPQQVQGSKSFGILQSGFHGVSTGIVRQRTEQFQSKVSEVSKSSPNTSIELHEANKKDGNKSASPSPGKPGVIRSATYTIRKHPSSTVEQVSTFVEKGASGNNLALDSKNNVDPRYLTWTVKKGFGPRTNLNTSLINTSEQLEDSISPESSMISSTQSRFTDSVGYPLQHDASGTSTSSMGTNEDGVGDHVMISDSEYLIDDEISDQPELTLTFKDSSLILSPSSSGESLLSCDIMLDHLDHNKERILGELTSDSAISDISSHKPASQCSSDQISKLSDVKQPIIDEHSKVMGLRSSPSDGSPASVRTVRHPKSPRRCIKTPQGYNTSRTSRQLSGDATSIPRLTSSDYKSPISSSVKSHTTPEKRLASTKPSHVRTILSGSTSLSPANSNRSAKKDSSVAGLTIENVSKLGKQFELHSSDSEYNAVEDQNRLPVPLVDEILLEFHELKEKLGELQIQLDTQERRERDKDELIHRLTVEMKRLKSIVGEETVNKPHQRNGSVIPILSENSSDISTHKECYINSLNFENAAVQTENNNIFNRAVTYPDEDDKYGELVR</sequence>
<evidence type="ECO:0000313" key="3">
    <source>
        <dbReference type="EMBL" id="ODN01024.1"/>
    </source>
</evidence>
<feature type="region of interest" description="Disordered" evidence="2">
    <location>
        <begin position="588"/>
        <end position="607"/>
    </location>
</feature>
<feature type="region of interest" description="Disordered" evidence="2">
    <location>
        <begin position="72"/>
        <end position="132"/>
    </location>
</feature>
<feature type="compositionally biased region" description="Polar residues" evidence="2">
    <location>
        <begin position="914"/>
        <end position="927"/>
    </location>
</feature>
<accession>A0A1D2N6Z0</accession>
<feature type="compositionally biased region" description="Polar residues" evidence="2">
    <location>
        <begin position="152"/>
        <end position="161"/>
    </location>
</feature>
<dbReference type="Proteomes" id="UP000094527">
    <property type="component" value="Unassembled WGS sequence"/>
</dbReference>
<feature type="region of interest" description="Disordered" evidence="2">
    <location>
        <begin position="474"/>
        <end position="513"/>
    </location>
</feature>
<keyword evidence="1" id="KW-0175">Coiled coil</keyword>
<dbReference type="EMBL" id="LJIJ01000175">
    <property type="protein sequence ID" value="ODN01024.1"/>
    <property type="molecule type" value="Genomic_DNA"/>
</dbReference>
<feature type="region of interest" description="Disordered" evidence="2">
    <location>
        <begin position="824"/>
        <end position="934"/>
    </location>
</feature>
<feature type="compositionally biased region" description="Polar residues" evidence="2">
    <location>
        <begin position="416"/>
        <end position="427"/>
    </location>
</feature>
<protein>
    <submittedName>
        <fullName evidence="3">Zinc finger CCCH domain-containing protein 13</fullName>
    </submittedName>
</protein>
<evidence type="ECO:0000256" key="1">
    <source>
        <dbReference type="SAM" id="Coils"/>
    </source>
</evidence>
<feature type="compositionally biased region" description="Polar residues" evidence="2">
    <location>
        <begin position="390"/>
        <end position="402"/>
    </location>
</feature>
<dbReference type="OrthoDB" id="10689564at2759"/>
<feature type="region of interest" description="Disordered" evidence="2">
    <location>
        <begin position="152"/>
        <end position="210"/>
    </location>
</feature>